<gene>
    <name evidence="2" type="ORF">AK812_SmicGene15032</name>
</gene>
<feature type="region of interest" description="Disordered" evidence="1">
    <location>
        <begin position="959"/>
        <end position="1004"/>
    </location>
</feature>
<dbReference type="OrthoDB" id="412093at2759"/>
<accession>A0A1Q9E426</accession>
<evidence type="ECO:0000313" key="3">
    <source>
        <dbReference type="Proteomes" id="UP000186817"/>
    </source>
</evidence>
<feature type="compositionally biased region" description="Gly residues" evidence="1">
    <location>
        <begin position="133"/>
        <end position="143"/>
    </location>
</feature>
<keyword evidence="3" id="KW-1185">Reference proteome</keyword>
<dbReference type="Proteomes" id="UP000186817">
    <property type="component" value="Unassembled WGS sequence"/>
</dbReference>
<comment type="caution">
    <text evidence="2">The sequence shown here is derived from an EMBL/GenBank/DDBJ whole genome shotgun (WGS) entry which is preliminary data.</text>
</comment>
<feature type="compositionally biased region" description="Polar residues" evidence="1">
    <location>
        <begin position="989"/>
        <end position="1004"/>
    </location>
</feature>
<sequence>MMPGFSNPLDSRLDMLEMELQRLKGSRQMGMTGGMTGVPMTFTQPQQALSPIMPSGPPMYAMPHEPSGPAPSLANIETKNHSEIMQAYKDIVKSLQESQQKHNDLLQRHSDLTKHHVELMRAHQELLESLKKGGAGGGGGGAAAGQPKKNRAKHPALGVVRLDYDYPPAPGDSDHPGSFGYEVYYRCCPGLTFEMCQEGHFPEAVERRFADAIKHLEEEASVTVGRWRAARLQAEILLKSVEPDKLCAAGGGKAIFKILHEKYSPQPIDLLHTALKFTSAIRRLEEEDVKLPPAVQGYLLLKQLRLDSNQRFHEEMLDKLKDANKAMVCSQKEYANNVEIISIRERGRHKDQPLTASELSELRQLRGVMGAASSLVGSTRPDIVAQTVILQQKIGLPTVQKLIYANRVVARIKDVAKVKITFKAIPFDQLMFVAASDASWNDTDVPKMQGYMTMADENEVLANMSVWAKARRPDYTLQNDLEFRNQTPLLVATDNKPSYDHSQRDGIVVKRVAIDMLLLQSDSEARGCSAITGDCGFMMAFHVIARKIAAKPIFMSSMVQCPIIAASLEPSDQILLLTANDKHLKPQKQVLLSSCGFDVDEDRFLIKGCQMVPGFEAVALGGKVPLEVVQPGIVKLVQEARKEHPRIAAILLECTELPPYADALRYHTGLPVWDAVTAADFYISAHQDNPRFGHNDWQEAWDGTHEEYELGLNLTKDELSLVVSKHKVKEEKKSRAVHKKKKLDKVMKKVRKQQAPMLGVLRLDYNYPPAEGDIDHPGSYDYDVLFRVVPGFTFEMAQAGKLSPDVEKEFIEAVKWLENKGCSGITGDCGFMMAFQPLARQVARVPCFMSSMMQCPMISVAFDKYDKVLILTANDDTLKPQKETLLTSCGFDVDDSRFMIKGCQDVPGFDAVAKGEKVDVDYVQPGIVYMVKQIIKKNASIRAILLECTELSAVGSAYQGSSDNVTRKQQRRENRGRQATWTERGENKYSGTGANPHQQTESRA</sequence>
<dbReference type="EMBL" id="LSRX01000271">
    <property type="protein sequence ID" value="OLQ02182.1"/>
    <property type="molecule type" value="Genomic_DNA"/>
</dbReference>
<feature type="region of interest" description="Disordered" evidence="1">
    <location>
        <begin position="130"/>
        <end position="152"/>
    </location>
</feature>
<proteinExistence type="predicted"/>
<protein>
    <submittedName>
        <fullName evidence="2">Uncharacterized protein</fullName>
    </submittedName>
</protein>
<reference evidence="2 3" key="1">
    <citation type="submission" date="2016-02" db="EMBL/GenBank/DDBJ databases">
        <title>Genome analysis of coral dinoflagellate symbionts highlights evolutionary adaptations to a symbiotic lifestyle.</title>
        <authorList>
            <person name="Aranda M."/>
            <person name="Li Y."/>
            <person name="Liew Y.J."/>
            <person name="Baumgarten S."/>
            <person name="Simakov O."/>
            <person name="Wilson M."/>
            <person name="Piel J."/>
            <person name="Ashoor H."/>
            <person name="Bougouffa S."/>
            <person name="Bajic V.B."/>
            <person name="Ryu T."/>
            <person name="Ravasi T."/>
            <person name="Bayer T."/>
            <person name="Micklem G."/>
            <person name="Kim H."/>
            <person name="Bhak J."/>
            <person name="Lajeunesse T.C."/>
            <person name="Voolstra C.R."/>
        </authorList>
    </citation>
    <scope>NUCLEOTIDE SEQUENCE [LARGE SCALE GENOMIC DNA]</scope>
    <source>
        <strain evidence="2 3">CCMP2467</strain>
    </source>
</reference>
<evidence type="ECO:0000313" key="2">
    <source>
        <dbReference type="EMBL" id="OLQ02182.1"/>
    </source>
</evidence>
<dbReference type="AlphaFoldDB" id="A0A1Q9E426"/>
<name>A0A1Q9E426_SYMMI</name>
<organism evidence="2 3">
    <name type="scientific">Symbiodinium microadriaticum</name>
    <name type="common">Dinoflagellate</name>
    <name type="synonym">Zooxanthella microadriatica</name>
    <dbReference type="NCBI Taxonomy" id="2951"/>
    <lineage>
        <taxon>Eukaryota</taxon>
        <taxon>Sar</taxon>
        <taxon>Alveolata</taxon>
        <taxon>Dinophyceae</taxon>
        <taxon>Suessiales</taxon>
        <taxon>Symbiodiniaceae</taxon>
        <taxon>Symbiodinium</taxon>
    </lineage>
</organism>
<evidence type="ECO:0000256" key="1">
    <source>
        <dbReference type="SAM" id="MobiDB-lite"/>
    </source>
</evidence>